<dbReference type="AlphaFoldDB" id="A0A2A2AB36"/>
<name>A0A2A2AB36_9BURK</name>
<comment type="caution">
    <text evidence="1">The sequence shown here is derived from an EMBL/GenBank/DDBJ whole genome shotgun (WGS) entry which is preliminary data.</text>
</comment>
<dbReference type="Proteomes" id="UP000218054">
    <property type="component" value="Unassembled WGS sequence"/>
</dbReference>
<evidence type="ECO:0000313" key="1">
    <source>
        <dbReference type="EMBL" id="PAT34972.1"/>
    </source>
</evidence>
<gene>
    <name evidence="1" type="ORF">CK625_12715</name>
</gene>
<organism evidence="1 2">
    <name type="scientific">Vandammella animalimorsus</name>
    <dbReference type="NCBI Taxonomy" id="2029117"/>
    <lineage>
        <taxon>Bacteria</taxon>
        <taxon>Pseudomonadati</taxon>
        <taxon>Pseudomonadota</taxon>
        <taxon>Betaproteobacteria</taxon>
        <taxon>Burkholderiales</taxon>
        <taxon>Comamonadaceae</taxon>
        <taxon>Vandammella</taxon>
    </lineage>
</organism>
<keyword evidence="2" id="KW-1185">Reference proteome</keyword>
<proteinExistence type="predicted"/>
<sequence>MFNLYQVFQSLQTPRTLQAGTVTHMEGDVATIELPGGGTIRARGQALVGDLVFVRDGLIEGKAAALTRIDQEV</sequence>
<reference evidence="1 2" key="1">
    <citation type="submission" date="2017-08" db="EMBL/GenBank/DDBJ databases">
        <title>WGS of Clinical strains of the CDC Group NO-1 linked to zoonotic infections in humans.</title>
        <authorList>
            <person name="Bernier A.-M."/>
            <person name="Bernard K."/>
        </authorList>
    </citation>
    <scope>NUCLEOTIDE SEQUENCE [LARGE SCALE GENOMIC DNA]</scope>
    <source>
        <strain evidence="1 2">NML00-0135</strain>
    </source>
</reference>
<evidence type="ECO:0000313" key="2">
    <source>
        <dbReference type="Proteomes" id="UP000218054"/>
    </source>
</evidence>
<dbReference type="RefSeq" id="WP_095540697.1">
    <property type="nucleotide sequence ID" value="NZ_NSJB01000014.1"/>
</dbReference>
<accession>A0A2A2AB36</accession>
<protein>
    <submittedName>
        <fullName evidence="1">Uncharacterized protein</fullName>
    </submittedName>
</protein>
<dbReference type="EMBL" id="NSJB01000014">
    <property type="protein sequence ID" value="PAT34972.1"/>
    <property type="molecule type" value="Genomic_DNA"/>
</dbReference>